<keyword evidence="3" id="KW-1185">Reference proteome</keyword>
<feature type="region of interest" description="Disordered" evidence="1">
    <location>
        <begin position="1"/>
        <end position="53"/>
    </location>
</feature>
<sequence length="143" mass="15855">MFPQVLETEKQRNLRHEQHKTSTPHKDAPGWNENLASSSEASVKADRSVGGPTQDETVEYILSRHTPDDRVHTAATNMKDEVEGPLGIKRDEVSGPLGTAKGRADTEHLVKKTVHEEKTEVFRKKGETATDSEESVKADRGEV</sequence>
<feature type="region of interest" description="Disordered" evidence="1">
    <location>
        <begin position="121"/>
        <end position="143"/>
    </location>
</feature>
<gene>
    <name evidence="2" type="ORF">V5O48_004859</name>
</gene>
<feature type="compositionally biased region" description="Basic and acidic residues" evidence="1">
    <location>
        <begin position="7"/>
        <end position="28"/>
    </location>
</feature>
<proteinExistence type="predicted"/>
<dbReference type="EMBL" id="JBAHYK010000176">
    <property type="protein sequence ID" value="KAL0577145.1"/>
    <property type="molecule type" value="Genomic_DNA"/>
</dbReference>
<accession>A0ABR3FPC7</accession>
<name>A0ABR3FPC7_9AGAR</name>
<comment type="caution">
    <text evidence="2">The sequence shown here is derived from an EMBL/GenBank/DDBJ whole genome shotgun (WGS) entry which is preliminary data.</text>
</comment>
<evidence type="ECO:0000313" key="2">
    <source>
        <dbReference type="EMBL" id="KAL0577145.1"/>
    </source>
</evidence>
<dbReference type="Proteomes" id="UP001465976">
    <property type="component" value="Unassembled WGS sequence"/>
</dbReference>
<feature type="compositionally biased region" description="Basic and acidic residues" evidence="1">
    <location>
        <begin position="75"/>
        <end position="93"/>
    </location>
</feature>
<evidence type="ECO:0000256" key="1">
    <source>
        <dbReference type="SAM" id="MobiDB-lite"/>
    </source>
</evidence>
<evidence type="ECO:0000313" key="3">
    <source>
        <dbReference type="Proteomes" id="UP001465976"/>
    </source>
</evidence>
<reference evidence="2 3" key="1">
    <citation type="submission" date="2024-02" db="EMBL/GenBank/DDBJ databases">
        <title>A draft genome for the cacao thread blight pathogen Marasmius crinis-equi.</title>
        <authorList>
            <person name="Cohen S.P."/>
            <person name="Baruah I.K."/>
            <person name="Amoako-Attah I."/>
            <person name="Bukari Y."/>
            <person name="Meinhardt L.W."/>
            <person name="Bailey B.A."/>
        </authorList>
    </citation>
    <scope>NUCLEOTIDE SEQUENCE [LARGE SCALE GENOMIC DNA]</scope>
    <source>
        <strain evidence="2 3">GH-76</strain>
    </source>
</reference>
<organism evidence="2 3">
    <name type="scientific">Marasmius crinis-equi</name>
    <dbReference type="NCBI Taxonomy" id="585013"/>
    <lineage>
        <taxon>Eukaryota</taxon>
        <taxon>Fungi</taxon>
        <taxon>Dikarya</taxon>
        <taxon>Basidiomycota</taxon>
        <taxon>Agaricomycotina</taxon>
        <taxon>Agaricomycetes</taxon>
        <taxon>Agaricomycetidae</taxon>
        <taxon>Agaricales</taxon>
        <taxon>Marasmiineae</taxon>
        <taxon>Marasmiaceae</taxon>
        <taxon>Marasmius</taxon>
    </lineage>
</organism>
<protein>
    <submittedName>
        <fullName evidence="2">Uncharacterized protein</fullName>
    </submittedName>
</protein>
<feature type="region of interest" description="Disordered" evidence="1">
    <location>
        <begin position="75"/>
        <end position="106"/>
    </location>
</feature>